<protein>
    <submittedName>
        <fullName evidence="2">Uncharacterized protein</fullName>
    </submittedName>
</protein>
<keyword evidence="1" id="KW-0812">Transmembrane</keyword>
<dbReference type="EMBL" id="VYZN01000001">
    <property type="protein sequence ID" value="KAE9545522.1"/>
    <property type="molecule type" value="Genomic_DNA"/>
</dbReference>
<feature type="transmembrane region" description="Helical" evidence="1">
    <location>
        <begin position="238"/>
        <end position="260"/>
    </location>
</feature>
<reference evidence="2 3" key="1">
    <citation type="submission" date="2019-08" db="EMBL/GenBank/DDBJ databases">
        <title>The genome of the soybean aphid Biotype 1, its phylome, world population structure and adaptation to the North American continent.</title>
        <authorList>
            <person name="Giordano R."/>
            <person name="Donthu R.K."/>
            <person name="Hernandez A.G."/>
            <person name="Wright C.L."/>
            <person name="Zimin A.V."/>
        </authorList>
    </citation>
    <scope>NUCLEOTIDE SEQUENCE [LARGE SCALE GENOMIC DNA]</scope>
    <source>
        <tissue evidence="2">Whole aphids</tissue>
    </source>
</reference>
<gene>
    <name evidence="2" type="ORF">AGLY_001065</name>
</gene>
<dbReference type="AlphaFoldDB" id="A0A6G0UB28"/>
<keyword evidence="1" id="KW-0472">Membrane</keyword>
<proteinExistence type="predicted"/>
<comment type="caution">
    <text evidence="2">The sequence shown here is derived from an EMBL/GenBank/DDBJ whole genome shotgun (WGS) entry which is preliminary data.</text>
</comment>
<sequence length="293" mass="34799">MSNLVGDNPFSLYPCSVTMMTRVLGIETYSKIALQIVNTVNLFYSNLIKSKERKNYCVKNDLVVGFIVSYFEWSKIKNLSNIYIPVDKNILQIVEIRFLMYVSELGTYLYFKRLQMSLNLTQYYNIMITYVFSEQNTQHNKEICLQNYNIKKNYCLYVTEITFGLNLEKVEEHKGSLEPHILNKELKNISQYENLFKKNIEKGRENLLYKPIPNICLKHHKWRINTFVLVLTRGYTAIVSNLITVFGVISFITCVANIWIMITRWRWRWFWASYNLIIEIDLYSKTFISLKII</sequence>
<name>A0A6G0UB28_APHGL</name>
<accession>A0A6G0UB28</accession>
<dbReference type="Proteomes" id="UP000475862">
    <property type="component" value="Unassembled WGS sequence"/>
</dbReference>
<keyword evidence="1" id="KW-1133">Transmembrane helix</keyword>
<keyword evidence="3" id="KW-1185">Reference proteome</keyword>
<evidence type="ECO:0000256" key="1">
    <source>
        <dbReference type="SAM" id="Phobius"/>
    </source>
</evidence>
<organism evidence="2 3">
    <name type="scientific">Aphis glycines</name>
    <name type="common">Soybean aphid</name>
    <dbReference type="NCBI Taxonomy" id="307491"/>
    <lineage>
        <taxon>Eukaryota</taxon>
        <taxon>Metazoa</taxon>
        <taxon>Ecdysozoa</taxon>
        <taxon>Arthropoda</taxon>
        <taxon>Hexapoda</taxon>
        <taxon>Insecta</taxon>
        <taxon>Pterygota</taxon>
        <taxon>Neoptera</taxon>
        <taxon>Paraneoptera</taxon>
        <taxon>Hemiptera</taxon>
        <taxon>Sternorrhyncha</taxon>
        <taxon>Aphidomorpha</taxon>
        <taxon>Aphidoidea</taxon>
        <taxon>Aphididae</taxon>
        <taxon>Aphidini</taxon>
        <taxon>Aphis</taxon>
        <taxon>Aphis</taxon>
    </lineage>
</organism>
<evidence type="ECO:0000313" key="2">
    <source>
        <dbReference type="EMBL" id="KAE9545522.1"/>
    </source>
</evidence>
<evidence type="ECO:0000313" key="3">
    <source>
        <dbReference type="Proteomes" id="UP000475862"/>
    </source>
</evidence>